<dbReference type="EMBL" id="CADEAL010000694">
    <property type="protein sequence ID" value="CAB1423953.1"/>
    <property type="molecule type" value="Genomic_DNA"/>
</dbReference>
<reference evidence="1" key="1">
    <citation type="submission" date="2020-03" db="EMBL/GenBank/DDBJ databases">
        <authorList>
            <person name="Weist P."/>
        </authorList>
    </citation>
    <scope>NUCLEOTIDE SEQUENCE</scope>
</reference>
<name>A0A9N7U3F7_PLEPL</name>
<evidence type="ECO:0000313" key="1">
    <source>
        <dbReference type="EMBL" id="CAB1423953.1"/>
    </source>
</evidence>
<organism evidence="1 2">
    <name type="scientific">Pleuronectes platessa</name>
    <name type="common">European plaice</name>
    <dbReference type="NCBI Taxonomy" id="8262"/>
    <lineage>
        <taxon>Eukaryota</taxon>
        <taxon>Metazoa</taxon>
        <taxon>Chordata</taxon>
        <taxon>Craniata</taxon>
        <taxon>Vertebrata</taxon>
        <taxon>Euteleostomi</taxon>
        <taxon>Actinopterygii</taxon>
        <taxon>Neopterygii</taxon>
        <taxon>Teleostei</taxon>
        <taxon>Neoteleostei</taxon>
        <taxon>Acanthomorphata</taxon>
        <taxon>Carangaria</taxon>
        <taxon>Pleuronectiformes</taxon>
        <taxon>Pleuronectoidei</taxon>
        <taxon>Pleuronectidae</taxon>
        <taxon>Pleuronectes</taxon>
    </lineage>
</organism>
<evidence type="ECO:0000313" key="2">
    <source>
        <dbReference type="Proteomes" id="UP001153269"/>
    </source>
</evidence>
<sequence length="162" mass="16910">MTLIWGAGEDRLGSDSRLQISITGRDVPSCYASGCFLSPRRPRCVGTPVARTVSGSWAQLERDRSLGCVCAVQTSDYPTGPCPPAFTAMGPVHLTALLARSSPRACTDSGRARNCPRVGRRATAGVAPPDGLPQGAALDCIFSLPGAHEGRTARQGGECLVN</sequence>
<protein>
    <submittedName>
        <fullName evidence="1">Uncharacterized protein</fullName>
    </submittedName>
</protein>
<dbReference type="AlphaFoldDB" id="A0A9N7U3F7"/>
<accession>A0A9N7U3F7</accession>
<keyword evidence="2" id="KW-1185">Reference proteome</keyword>
<dbReference type="Proteomes" id="UP001153269">
    <property type="component" value="Unassembled WGS sequence"/>
</dbReference>
<gene>
    <name evidence="1" type="ORF">PLEPLA_LOCUS11874</name>
</gene>
<comment type="caution">
    <text evidence="1">The sequence shown here is derived from an EMBL/GenBank/DDBJ whole genome shotgun (WGS) entry which is preliminary data.</text>
</comment>
<proteinExistence type="predicted"/>